<reference evidence="3 4" key="1">
    <citation type="submission" date="2019-02" db="EMBL/GenBank/DDBJ databases">
        <title>Deep-cultivation of Planctomycetes and their phenomic and genomic characterization uncovers novel biology.</title>
        <authorList>
            <person name="Wiegand S."/>
            <person name="Jogler M."/>
            <person name="Boedeker C."/>
            <person name="Pinto D."/>
            <person name="Vollmers J."/>
            <person name="Rivas-Marin E."/>
            <person name="Kohn T."/>
            <person name="Peeters S.H."/>
            <person name="Heuer A."/>
            <person name="Rast P."/>
            <person name="Oberbeckmann S."/>
            <person name="Bunk B."/>
            <person name="Jeske O."/>
            <person name="Meyerdierks A."/>
            <person name="Storesund J.E."/>
            <person name="Kallscheuer N."/>
            <person name="Luecker S."/>
            <person name="Lage O.M."/>
            <person name="Pohl T."/>
            <person name="Merkel B.J."/>
            <person name="Hornburger P."/>
            <person name="Mueller R.-W."/>
            <person name="Bruemmer F."/>
            <person name="Labrenz M."/>
            <person name="Spormann A.M."/>
            <person name="Op den Camp H."/>
            <person name="Overmann J."/>
            <person name="Amann R."/>
            <person name="Jetten M.S.M."/>
            <person name="Mascher T."/>
            <person name="Medema M.H."/>
            <person name="Devos D.P."/>
            <person name="Kaster A.-K."/>
            <person name="Ovreas L."/>
            <person name="Rohde M."/>
            <person name="Galperin M.Y."/>
            <person name="Jogler C."/>
        </authorList>
    </citation>
    <scope>NUCLEOTIDE SEQUENCE [LARGE SCALE GENOMIC DNA]</scope>
    <source>
        <strain evidence="3 4">K23_9</strain>
    </source>
</reference>
<dbReference type="OrthoDB" id="9809695at2"/>
<evidence type="ECO:0000313" key="3">
    <source>
        <dbReference type="EMBL" id="QDT09371.1"/>
    </source>
</evidence>
<dbReference type="EMBL" id="CP036526">
    <property type="protein sequence ID" value="QDT09371.1"/>
    <property type="molecule type" value="Genomic_DNA"/>
</dbReference>
<evidence type="ECO:0000256" key="1">
    <source>
        <dbReference type="SAM" id="SignalP"/>
    </source>
</evidence>
<dbReference type="Proteomes" id="UP000319817">
    <property type="component" value="Chromosome"/>
</dbReference>
<dbReference type="AlphaFoldDB" id="A0A517NQH5"/>
<evidence type="ECO:0000313" key="4">
    <source>
        <dbReference type="Proteomes" id="UP000319817"/>
    </source>
</evidence>
<feature type="signal peptide" evidence="1">
    <location>
        <begin position="1"/>
        <end position="21"/>
    </location>
</feature>
<dbReference type="Pfam" id="PF07978">
    <property type="entry name" value="NIPSNAP"/>
    <property type="match status" value="1"/>
</dbReference>
<evidence type="ECO:0000259" key="2">
    <source>
        <dbReference type="Pfam" id="PF07978"/>
    </source>
</evidence>
<dbReference type="Gene3D" id="3.30.70.100">
    <property type="match status" value="2"/>
</dbReference>
<keyword evidence="1" id="KW-0732">Signal</keyword>
<proteinExistence type="predicted"/>
<dbReference type="InterPro" id="IPR011008">
    <property type="entry name" value="Dimeric_a/b-barrel"/>
</dbReference>
<organism evidence="3 4">
    <name type="scientific">Stieleria marina</name>
    <dbReference type="NCBI Taxonomy" id="1930275"/>
    <lineage>
        <taxon>Bacteria</taxon>
        <taxon>Pseudomonadati</taxon>
        <taxon>Planctomycetota</taxon>
        <taxon>Planctomycetia</taxon>
        <taxon>Pirellulales</taxon>
        <taxon>Pirellulaceae</taxon>
        <taxon>Stieleria</taxon>
    </lineage>
</organism>
<feature type="domain" description="NIPSNAP" evidence="2">
    <location>
        <begin position="157"/>
        <end position="260"/>
    </location>
</feature>
<gene>
    <name evidence="3" type="ORF">K239x_13170</name>
</gene>
<keyword evidence="4" id="KW-1185">Reference proteome</keyword>
<accession>A0A517NQH5</accession>
<feature type="chain" id="PRO_5022095712" description="NIPSNAP domain-containing protein" evidence="1">
    <location>
        <begin position="22"/>
        <end position="261"/>
    </location>
</feature>
<dbReference type="InterPro" id="IPR012577">
    <property type="entry name" value="NIPSNAP"/>
</dbReference>
<sequence precursor="true">MKIVCCCVLASIACVLTPALRAEETDSNHQYYEVRSYVLGDKGDEKAVDQYLSQALLPALQRAGIGPVGVLGNAENDKSGSHRVVVVIPLKSPNDLTAIRDQVCQSADYLAAAAKFESGGKSDAPYQRVTSELLVAMDCWPKVVVDQASLQNDERVYELRLYESPNARLGNLKVDMFNNGEVPIFLDCGIKPVFIGQSILGPQTPNLTYLTVYPDDGARKKAWGAFRAHPDWKVLSKVAKYAGTVSKIDTYIMVAKPYSQM</sequence>
<dbReference type="RefSeq" id="WP_145416939.1">
    <property type="nucleotide sequence ID" value="NZ_CP036526.1"/>
</dbReference>
<protein>
    <recommendedName>
        <fullName evidence="2">NIPSNAP domain-containing protein</fullName>
    </recommendedName>
</protein>
<name>A0A517NQH5_9BACT</name>
<dbReference type="SUPFAM" id="SSF54909">
    <property type="entry name" value="Dimeric alpha+beta barrel"/>
    <property type="match status" value="1"/>
</dbReference>